<feature type="compositionally biased region" description="Basic and acidic residues" evidence="1">
    <location>
        <begin position="74"/>
        <end position="84"/>
    </location>
</feature>
<reference evidence="2" key="1">
    <citation type="submission" date="2013-10" db="EMBL/GenBank/DDBJ databases">
        <title>Genomic analysis of the causative agents of coccidiosis in chickens.</title>
        <authorList>
            <person name="Reid A.J."/>
            <person name="Blake D."/>
            <person name="Billington K."/>
            <person name="Browne H."/>
            <person name="Dunn M."/>
            <person name="Hung S."/>
            <person name="Kawahara F."/>
            <person name="Miranda-Saavedra D."/>
            <person name="Mourier T."/>
            <person name="Nagra H."/>
            <person name="Otto T.D."/>
            <person name="Rawlings N."/>
            <person name="Sanchez A."/>
            <person name="Sanders M."/>
            <person name="Subramaniam C."/>
            <person name="Tay Y."/>
            <person name="Dear P."/>
            <person name="Doerig C."/>
            <person name="Gruber A."/>
            <person name="Parkinson J."/>
            <person name="Shirley M."/>
            <person name="Wan K.L."/>
            <person name="Berriman M."/>
            <person name="Tomley F."/>
            <person name="Pain A."/>
        </authorList>
    </citation>
    <scope>NUCLEOTIDE SEQUENCE [LARGE SCALE GENOMIC DNA]</scope>
    <source>
        <strain evidence="2">Houghton</strain>
    </source>
</reference>
<evidence type="ECO:0000313" key="3">
    <source>
        <dbReference type="Proteomes" id="UP000018201"/>
    </source>
</evidence>
<evidence type="ECO:0000256" key="1">
    <source>
        <dbReference type="SAM" id="MobiDB-lite"/>
    </source>
</evidence>
<evidence type="ECO:0000313" key="2">
    <source>
        <dbReference type="EMBL" id="CDI77598.1"/>
    </source>
</evidence>
<keyword evidence="3" id="KW-1185">Reference proteome</keyword>
<feature type="region of interest" description="Disordered" evidence="1">
    <location>
        <begin position="21"/>
        <end position="85"/>
    </location>
</feature>
<protein>
    <submittedName>
        <fullName evidence="2">Uncharacterized protein</fullName>
    </submittedName>
</protein>
<dbReference type="AlphaFoldDB" id="U6GE47"/>
<feature type="compositionally biased region" description="Low complexity" evidence="1">
    <location>
        <begin position="31"/>
        <end position="40"/>
    </location>
</feature>
<sequence length="222" mass="23507">MGFLQKLPPWVRCTCCRHRRSTGSSSAAADEQLPQQQQQRNQHEQLEREGGVGVFAASPRPETKEGKIAQAGNKRGDDNARHTPDPLQQQVVLGTGEGMSPFTVAVITCPMPPYEEDLQLQGQYSPLPPSPAAMQQLQIPSQQAPSQRNLLREEAGEIGSKGALDSFSPTFATELLADIELDGDTGTPTAAAAAAVAASAAAGANSLLHIDVPVQQPSAPRP</sequence>
<reference evidence="2" key="2">
    <citation type="submission" date="2013-10" db="EMBL/GenBank/DDBJ databases">
        <authorList>
            <person name="Aslett M."/>
        </authorList>
    </citation>
    <scope>NUCLEOTIDE SEQUENCE [LARGE SCALE GENOMIC DNA]</scope>
    <source>
        <strain evidence="2">Houghton</strain>
    </source>
</reference>
<dbReference type="OrthoDB" id="347626at2759"/>
<accession>U6GE47</accession>
<feature type="compositionally biased region" description="Basic and acidic residues" evidence="1">
    <location>
        <begin position="41"/>
        <end position="50"/>
    </location>
</feature>
<gene>
    <name evidence="2" type="ORF">EPH_0007810</name>
</gene>
<dbReference type="Proteomes" id="UP000018201">
    <property type="component" value="Unassembled WGS sequence"/>
</dbReference>
<dbReference type="VEuPathDB" id="ToxoDB:EPH_0007810"/>
<dbReference type="EMBL" id="HG691509">
    <property type="protein sequence ID" value="CDI77598.1"/>
    <property type="molecule type" value="Genomic_DNA"/>
</dbReference>
<organism evidence="2 3">
    <name type="scientific">Eimeria praecox</name>
    <dbReference type="NCBI Taxonomy" id="51316"/>
    <lineage>
        <taxon>Eukaryota</taxon>
        <taxon>Sar</taxon>
        <taxon>Alveolata</taxon>
        <taxon>Apicomplexa</taxon>
        <taxon>Conoidasida</taxon>
        <taxon>Coccidia</taxon>
        <taxon>Eucoccidiorida</taxon>
        <taxon>Eimeriorina</taxon>
        <taxon>Eimeriidae</taxon>
        <taxon>Eimeria</taxon>
    </lineage>
</organism>
<proteinExistence type="predicted"/>
<name>U6GE47_9EIME</name>